<dbReference type="EMBL" id="ML993623">
    <property type="protein sequence ID" value="KAF2160877.1"/>
    <property type="molecule type" value="Genomic_DNA"/>
</dbReference>
<dbReference type="OrthoDB" id="3650720at2759"/>
<organism evidence="2 3">
    <name type="scientific">Zasmidium cellare ATCC 36951</name>
    <dbReference type="NCBI Taxonomy" id="1080233"/>
    <lineage>
        <taxon>Eukaryota</taxon>
        <taxon>Fungi</taxon>
        <taxon>Dikarya</taxon>
        <taxon>Ascomycota</taxon>
        <taxon>Pezizomycotina</taxon>
        <taxon>Dothideomycetes</taxon>
        <taxon>Dothideomycetidae</taxon>
        <taxon>Mycosphaerellales</taxon>
        <taxon>Mycosphaerellaceae</taxon>
        <taxon>Zasmidium</taxon>
    </lineage>
</organism>
<reference evidence="2" key="1">
    <citation type="journal article" date="2020" name="Stud. Mycol.">
        <title>101 Dothideomycetes genomes: a test case for predicting lifestyles and emergence of pathogens.</title>
        <authorList>
            <person name="Haridas S."/>
            <person name="Albert R."/>
            <person name="Binder M."/>
            <person name="Bloem J."/>
            <person name="Labutti K."/>
            <person name="Salamov A."/>
            <person name="Andreopoulos B."/>
            <person name="Baker S."/>
            <person name="Barry K."/>
            <person name="Bills G."/>
            <person name="Bluhm B."/>
            <person name="Cannon C."/>
            <person name="Castanera R."/>
            <person name="Culley D."/>
            <person name="Daum C."/>
            <person name="Ezra D."/>
            <person name="Gonzalez J."/>
            <person name="Henrissat B."/>
            <person name="Kuo A."/>
            <person name="Liang C."/>
            <person name="Lipzen A."/>
            <person name="Lutzoni F."/>
            <person name="Magnuson J."/>
            <person name="Mondo S."/>
            <person name="Nolan M."/>
            <person name="Ohm R."/>
            <person name="Pangilinan J."/>
            <person name="Park H.-J."/>
            <person name="Ramirez L."/>
            <person name="Alfaro M."/>
            <person name="Sun H."/>
            <person name="Tritt A."/>
            <person name="Yoshinaga Y."/>
            <person name="Zwiers L.-H."/>
            <person name="Turgeon B."/>
            <person name="Goodwin S."/>
            <person name="Spatafora J."/>
            <person name="Crous P."/>
            <person name="Grigoriev I."/>
        </authorList>
    </citation>
    <scope>NUCLEOTIDE SEQUENCE</scope>
    <source>
        <strain evidence="2">ATCC 36951</strain>
    </source>
</reference>
<name>A0A6A6C1E2_ZASCE</name>
<gene>
    <name evidence="2" type="ORF">M409DRAFT_28757</name>
</gene>
<sequence>MTDPQHVAKEQEAQEARFEDFIKNPRAYANPPAPPPAPPATRRIEFIGRDGQDGTELDLRARLGPLRGYYPGGNDAEEAVPMQDLPDSFLSEEQRAAREAIPAPPPQQPAMRPQPTPLLYTYISAASLRPPPSTQPMANMPLYAIMHDPGSDIRNRPPANVQPPINMELGLVEICTFMPDWLLVPELLVRLMRNGADATMLAKIELSATNQLSSTNLNRRRHSIAERMGKHGKGRFDIPCNQVWDFAYAQNAGPENDLTVSSWTNPTGEAWGSWKLVSMYSQVPRENWPKGEDRMLFTQCMEFAAAFPAKDLDTSHIPWIVQTLRLQQPAAPVQRNRDQAAVARFSIPDPSE</sequence>
<accession>A0A6A6C1E2</accession>
<feature type="compositionally biased region" description="Basic and acidic residues" evidence="1">
    <location>
        <begin position="1"/>
        <end position="23"/>
    </location>
</feature>
<dbReference type="GeneID" id="54562438"/>
<evidence type="ECO:0000256" key="1">
    <source>
        <dbReference type="SAM" id="MobiDB-lite"/>
    </source>
</evidence>
<feature type="compositionally biased region" description="Pro residues" evidence="1">
    <location>
        <begin position="102"/>
        <end position="115"/>
    </location>
</feature>
<evidence type="ECO:0000313" key="3">
    <source>
        <dbReference type="Proteomes" id="UP000799537"/>
    </source>
</evidence>
<protein>
    <submittedName>
        <fullName evidence="2">Uncharacterized protein</fullName>
    </submittedName>
</protein>
<dbReference type="RefSeq" id="XP_033661766.1">
    <property type="nucleotide sequence ID" value="XM_033809166.1"/>
</dbReference>
<keyword evidence="3" id="KW-1185">Reference proteome</keyword>
<feature type="region of interest" description="Disordered" evidence="1">
    <location>
        <begin position="1"/>
        <end position="43"/>
    </location>
</feature>
<feature type="region of interest" description="Disordered" evidence="1">
    <location>
        <begin position="93"/>
        <end position="115"/>
    </location>
</feature>
<proteinExistence type="predicted"/>
<dbReference type="Proteomes" id="UP000799537">
    <property type="component" value="Unassembled WGS sequence"/>
</dbReference>
<evidence type="ECO:0000313" key="2">
    <source>
        <dbReference type="EMBL" id="KAF2160877.1"/>
    </source>
</evidence>
<dbReference type="AlphaFoldDB" id="A0A6A6C1E2"/>